<evidence type="ECO:0000256" key="7">
    <source>
        <dbReference type="ARBA" id="ARBA00023306"/>
    </source>
</evidence>
<keyword evidence="4" id="KW-0812">Transmembrane</keyword>
<name>A0AA37Q4K9_9BACT</name>
<evidence type="ECO:0000256" key="2">
    <source>
        <dbReference type="ARBA" id="ARBA00022475"/>
    </source>
</evidence>
<dbReference type="EMBL" id="BRXS01000004">
    <property type="protein sequence ID" value="GLC26480.1"/>
    <property type="molecule type" value="Genomic_DNA"/>
</dbReference>
<evidence type="ECO:0008006" key="11">
    <source>
        <dbReference type="Google" id="ProtNLM"/>
    </source>
</evidence>
<keyword evidence="6" id="KW-0472">Membrane</keyword>
<evidence type="ECO:0000256" key="4">
    <source>
        <dbReference type="ARBA" id="ARBA00022692"/>
    </source>
</evidence>
<comment type="caution">
    <text evidence="9">The sequence shown here is derived from an EMBL/GenBank/DDBJ whole genome shotgun (WGS) entry which is preliminary data.</text>
</comment>
<reference evidence="9" key="1">
    <citation type="submission" date="2022-08" db="EMBL/GenBank/DDBJ databases">
        <title>Draft genome sequencing of Roseisolibacter agri AW1220.</title>
        <authorList>
            <person name="Tobiishi Y."/>
            <person name="Tonouchi A."/>
        </authorList>
    </citation>
    <scope>NUCLEOTIDE SEQUENCE</scope>
    <source>
        <strain evidence="9">AW1220</strain>
    </source>
</reference>
<organism evidence="9 10">
    <name type="scientific">Roseisolibacter agri</name>
    <dbReference type="NCBI Taxonomy" id="2014610"/>
    <lineage>
        <taxon>Bacteria</taxon>
        <taxon>Pseudomonadati</taxon>
        <taxon>Gemmatimonadota</taxon>
        <taxon>Gemmatimonadia</taxon>
        <taxon>Gemmatimonadales</taxon>
        <taxon>Gemmatimonadaceae</taxon>
        <taxon>Roseisolibacter</taxon>
    </lineage>
</organism>
<dbReference type="RefSeq" id="WP_284350930.1">
    <property type="nucleotide sequence ID" value="NZ_BRXS01000004.1"/>
</dbReference>
<evidence type="ECO:0000256" key="1">
    <source>
        <dbReference type="ARBA" id="ARBA00004401"/>
    </source>
</evidence>
<keyword evidence="10" id="KW-1185">Reference proteome</keyword>
<keyword evidence="5" id="KW-1133">Transmembrane helix</keyword>
<dbReference type="GO" id="GO:0051301">
    <property type="term" value="P:cell division"/>
    <property type="evidence" value="ECO:0007669"/>
    <property type="project" value="UniProtKB-KW"/>
</dbReference>
<proteinExistence type="predicted"/>
<sequence>MSPRKVAARRGPRGRSIVAVGLLAFVLVAAAVVWRRTYGLARTRELQVLDVRRRQLEAERAALQSAVRMAASRGRIGTAAEQRLGMRVPSDTQVVIISRPAPRPTGRDTEPGDSTS</sequence>
<evidence type="ECO:0000256" key="6">
    <source>
        <dbReference type="ARBA" id="ARBA00023136"/>
    </source>
</evidence>
<protein>
    <recommendedName>
        <fullName evidence="11">Cell division protein FtsL</fullName>
    </recommendedName>
</protein>
<dbReference type="AlphaFoldDB" id="A0AA37Q4K9"/>
<keyword evidence="7" id="KW-0131">Cell cycle</keyword>
<evidence type="ECO:0000256" key="8">
    <source>
        <dbReference type="SAM" id="Coils"/>
    </source>
</evidence>
<gene>
    <name evidence="9" type="ORF">rosag_29930</name>
</gene>
<evidence type="ECO:0000256" key="3">
    <source>
        <dbReference type="ARBA" id="ARBA00022618"/>
    </source>
</evidence>
<evidence type="ECO:0000256" key="5">
    <source>
        <dbReference type="ARBA" id="ARBA00022989"/>
    </source>
</evidence>
<accession>A0AA37Q4K9</accession>
<evidence type="ECO:0000313" key="10">
    <source>
        <dbReference type="Proteomes" id="UP001161325"/>
    </source>
</evidence>
<dbReference type="GO" id="GO:0005886">
    <property type="term" value="C:plasma membrane"/>
    <property type="evidence" value="ECO:0007669"/>
    <property type="project" value="UniProtKB-SubCell"/>
</dbReference>
<keyword evidence="3" id="KW-0132">Cell division</keyword>
<dbReference type="InterPro" id="IPR011922">
    <property type="entry name" value="Cell_div_FtsL"/>
</dbReference>
<dbReference type="Proteomes" id="UP001161325">
    <property type="component" value="Unassembled WGS sequence"/>
</dbReference>
<dbReference type="Pfam" id="PF04999">
    <property type="entry name" value="FtsL"/>
    <property type="match status" value="1"/>
</dbReference>
<comment type="subcellular location">
    <subcellularLocation>
        <location evidence="1">Cell membrane</location>
        <topology evidence="1">Single-pass type II membrane protein</topology>
    </subcellularLocation>
</comment>
<evidence type="ECO:0000313" key="9">
    <source>
        <dbReference type="EMBL" id="GLC26480.1"/>
    </source>
</evidence>
<keyword evidence="8" id="KW-0175">Coiled coil</keyword>
<keyword evidence="2" id="KW-1003">Cell membrane</keyword>
<feature type="coiled-coil region" evidence="8">
    <location>
        <begin position="46"/>
        <end position="73"/>
    </location>
</feature>